<name>A0A6A6FAF0_9PEZI</name>
<dbReference type="PROSITE" id="PS51873">
    <property type="entry name" value="TRIAD"/>
    <property type="match status" value="1"/>
</dbReference>
<gene>
    <name evidence="9" type="ORF">CERZMDRAFT_99429</name>
</gene>
<feature type="compositionally biased region" description="Acidic residues" evidence="7">
    <location>
        <begin position="317"/>
        <end position="333"/>
    </location>
</feature>
<keyword evidence="10" id="KW-1185">Reference proteome</keyword>
<evidence type="ECO:0000256" key="6">
    <source>
        <dbReference type="ARBA" id="ARBA00022833"/>
    </source>
</evidence>
<evidence type="ECO:0000256" key="3">
    <source>
        <dbReference type="ARBA" id="ARBA00022737"/>
    </source>
</evidence>
<keyword evidence="3" id="KW-0677">Repeat</keyword>
<evidence type="ECO:0000259" key="8">
    <source>
        <dbReference type="PROSITE" id="PS51873"/>
    </source>
</evidence>
<proteinExistence type="predicted"/>
<reference evidence="9" key="1">
    <citation type="journal article" date="2020" name="Stud. Mycol.">
        <title>101 Dothideomycetes genomes: a test case for predicting lifestyles and emergence of pathogens.</title>
        <authorList>
            <person name="Haridas S."/>
            <person name="Albert R."/>
            <person name="Binder M."/>
            <person name="Bloem J."/>
            <person name="Labutti K."/>
            <person name="Salamov A."/>
            <person name="Andreopoulos B."/>
            <person name="Baker S."/>
            <person name="Barry K."/>
            <person name="Bills G."/>
            <person name="Bluhm B."/>
            <person name="Cannon C."/>
            <person name="Castanera R."/>
            <person name="Culley D."/>
            <person name="Daum C."/>
            <person name="Ezra D."/>
            <person name="Gonzalez J."/>
            <person name="Henrissat B."/>
            <person name="Kuo A."/>
            <person name="Liang C."/>
            <person name="Lipzen A."/>
            <person name="Lutzoni F."/>
            <person name="Magnuson J."/>
            <person name="Mondo S."/>
            <person name="Nolan M."/>
            <person name="Ohm R."/>
            <person name="Pangilinan J."/>
            <person name="Park H.-J."/>
            <person name="Ramirez L."/>
            <person name="Alfaro M."/>
            <person name="Sun H."/>
            <person name="Tritt A."/>
            <person name="Yoshinaga Y."/>
            <person name="Zwiers L.-H."/>
            <person name="Turgeon B."/>
            <person name="Goodwin S."/>
            <person name="Spatafora J."/>
            <person name="Crous P."/>
            <person name="Grigoriev I."/>
        </authorList>
    </citation>
    <scope>NUCLEOTIDE SEQUENCE</scope>
    <source>
        <strain evidence="9">SCOH1-5</strain>
    </source>
</reference>
<evidence type="ECO:0000256" key="7">
    <source>
        <dbReference type="SAM" id="MobiDB-lite"/>
    </source>
</evidence>
<protein>
    <recommendedName>
        <fullName evidence="8">RING-type domain-containing protein</fullName>
    </recommendedName>
</protein>
<dbReference type="GO" id="GO:0008270">
    <property type="term" value="F:zinc ion binding"/>
    <property type="evidence" value="ECO:0007669"/>
    <property type="project" value="UniProtKB-KW"/>
</dbReference>
<evidence type="ECO:0000256" key="2">
    <source>
        <dbReference type="ARBA" id="ARBA00022723"/>
    </source>
</evidence>
<evidence type="ECO:0000313" key="9">
    <source>
        <dbReference type="EMBL" id="KAF2210366.1"/>
    </source>
</evidence>
<dbReference type="OrthoDB" id="10009520at2759"/>
<evidence type="ECO:0000256" key="1">
    <source>
        <dbReference type="ARBA" id="ARBA00022679"/>
    </source>
</evidence>
<dbReference type="CDD" id="cd22584">
    <property type="entry name" value="Rcat_RBR_unk"/>
    <property type="match status" value="1"/>
</dbReference>
<dbReference type="Gene3D" id="1.20.120.1750">
    <property type="match status" value="1"/>
</dbReference>
<dbReference type="AlphaFoldDB" id="A0A6A6FAF0"/>
<dbReference type="EMBL" id="ML992681">
    <property type="protein sequence ID" value="KAF2210366.1"/>
    <property type="molecule type" value="Genomic_DNA"/>
</dbReference>
<feature type="region of interest" description="Disordered" evidence="7">
    <location>
        <begin position="309"/>
        <end position="333"/>
    </location>
</feature>
<keyword evidence="6" id="KW-0862">Zinc</keyword>
<keyword evidence="4" id="KW-0863">Zinc-finger</keyword>
<evidence type="ECO:0000256" key="4">
    <source>
        <dbReference type="ARBA" id="ARBA00022771"/>
    </source>
</evidence>
<evidence type="ECO:0000313" key="10">
    <source>
        <dbReference type="Proteomes" id="UP000799539"/>
    </source>
</evidence>
<dbReference type="InterPro" id="IPR031127">
    <property type="entry name" value="E3_UB_ligase_RBR"/>
</dbReference>
<organism evidence="9 10">
    <name type="scientific">Cercospora zeae-maydis SCOH1-5</name>
    <dbReference type="NCBI Taxonomy" id="717836"/>
    <lineage>
        <taxon>Eukaryota</taxon>
        <taxon>Fungi</taxon>
        <taxon>Dikarya</taxon>
        <taxon>Ascomycota</taxon>
        <taxon>Pezizomycotina</taxon>
        <taxon>Dothideomycetes</taxon>
        <taxon>Dothideomycetidae</taxon>
        <taxon>Mycosphaerellales</taxon>
        <taxon>Mycosphaerellaceae</taxon>
        <taxon>Cercospora</taxon>
    </lineage>
</organism>
<dbReference type="PANTHER" id="PTHR11685">
    <property type="entry name" value="RBR FAMILY RING FINGER AND IBR DOMAIN-CONTAINING"/>
    <property type="match status" value="1"/>
</dbReference>
<dbReference type="SUPFAM" id="SSF57850">
    <property type="entry name" value="RING/U-box"/>
    <property type="match status" value="1"/>
</dbReference>
<keyword evidence="5" id="KW-0833">Ubl conjugation pathway</keyword>
<sequence length="594" mass="68194">MEIEGLLFAIFELRVHFTNSQLLYCELRASVPPSDDMRTPCVRQCNAPSPSADPEIETGGAQEQIIPKQAMERQHSSSNTFTARKPPRSNLICFACGDSLSHIRPIKINNYHCCHACFDRPGAYRAQFEAFIKGGIPKRPQLEREDIDFDACSWLFSEEFAEAFRRKLPESECPAELRLYCARVDCGAFLGPRNKHKPKENACVCGAETCPRCRTMVADRMDGEVRPTSHHCAKYGRNEALDGLVRGVDYQYCPCCRWMIELEKGCNHMTCERNCGTEFCFLCGRKANQRSSHWDSGAPCHFLGTQNNPYAGRPQYDPEDEDQSWDEKSDSDDEIWHEVPECADAVGNGRGEAVEHQPDAIHELNGEIPEQQEGNDFGVDCYTLEYQPNEDVKQAEAEHDMPVDSQERIQDEETTEEETLAPPIATVSERLHHYLIRDAIGFGLAENREHLHFMNMLSTFRQKDRRQLRDMFVDLQEWAVAQTPGSFRVGVWALANVIWSLLFNLDYYTLHRIRNVETRSNFRQHLAQAYPLRFLDTWLMPYRSMLRYPTLSRIIVTYQLAVDGRMDELEAWLLARLQCPIAEAHPHIVATEEL</sequence>
<evidence type="ECO:0000256" key="5">
    <source>
        <dbReference type="ARBA" id="ARBA00022786"/>
    </source>
</evidence>
<dbReference type="GO" id="GO:0016567">
    <property type="term" value="P:protein ubiquitination"/>
    <property type="evidence" value="ECO:0007669"/>
    <property type="project" value="InterPro"/>
</dbReference>
<keyword evidence="1" id="KW-0808">Transferase</keyword>
<dbReference type="Proteomes" id="UP000799539">
    <property type="component" value="Unassembled WGS sequence"/>
</dbReference>
<dbReference type="GO" id="GO:0004842">
    <property type="term" value="F:ubiquitin-protein transferase activity"/>
    <property type="evidence" value="ECO:0007669"/>
    <property type="project" value="InterPro"/>
</dbReference>
<feature type="domain" description="RING-type" evidence="8">
    <location>
        <begin position="86"/>
        <end position="304"/>
    </location>
</feature>
<dbReference type="InterPro" id="IPR044066">
    <property type="entry name" value="TRIAD_supradom"/>
</dbReference>
<accession>A0A6A6FAF0</accession>
<keyword evidence="2" id="KW-0479">Metal-binding</keyword>
<dbReference type="Pfam" id="PF22191">
    <property type="entry name" value="IBR_1"/>
    <property type="match status" value="1"/>
</dbReference>